<gene>
    <name evidence="11" type="ORF">N1027_07895</name>
</gene>
<evidence type="ECO:0000256" key="9">
    <source>
        <dbReference type="SAM" id="Phobius"/>
    </source>
</evidence>
<sequence>MSRLPKFVRLTVEPAIAVVFLVLWIVAEVGRAHPAGFWVALALYAVAIGISRALPAVALGIIVGVPLLQVAGVLSPPESTTWPTYEAAVVVAFVVGLTATARIRWAAIGAIVVQAVLVGVAMVYRGDWLSWIGARGTGVGVSEPDPSAAALSLVLTGAVLGLVAWTAGFALHVNARRRLDQELIAQAEAELAVADVELRGVKERSEIAQEVHDVLAHSLAVVIAVADGSRFLRNARPETSGEHTDAALREIADTARSALTDLRGLLEALHDDSSRPQPALSDLSSLVARVTAAGMRVSIDHFGDPRPLTTAQELSVYRIVQESLTNALKHGGGHPVAAVSFAWQGEGLALTVVSDPGGDAGAVPVPTDAAPRTFGIQGMKDRAHLAGGWLTADRDDDGAFIVTAFIPTRAVADASVSAAAGAGAGAGVGAGADAGDTAAEDAA</sequence>
<keyword evidence="5" id="KW-0547">Nucleotide-binding</keyword>
<dbReference type="PANTHER" id="PTHR24421:SF10">
    <property type="entry name" value="NITRATE_NITRITE SENSOR PROTEIN NARQ"/>
    <property type="match status" value="1"/>
</dbReference>
<dbReference type="CDD" id="cd16917">
    <property type="entry name" value="HATPase_UhpB-NarQ-NarX-like"/>
    <property type="match status" value="1"/>
</dbReference>
<dbReference type="PANTHER" id="PTHR24421">
    <property type="entry name" value="NITRATE/NITRITE SENSOR PROTEIN NARX-RELATED"/>
    <property type="match status" value="1"/>
</dbReference>
<keyword evidence="12" id="KW-1185">Reference proteome</keyword>
<evidence type="ECO:0000313" key="12">
    <source>
        <dbReference type="Proteomes" id="UP001165584"/>
    </source>
</evidence>
<keyword evidence="3" id="KW-0597">Phosphoprotein</keyword>
<keyword evidence="9" id="KW-1133">Transmembrane helix</keyword>
<keyword evidence="4" id="KW-0808">Transferase</keyword>
<dbReference type="SUPFAM" id="SSF55874">
    <property type="entry name" value="ATPase domain of HSP90 chaperone/DNA topoisomerase II/histidine kinase"/>
    <property type="match status" value="1"/>
</dbReference>
<dbReference type="Gene3D" id="1.20.5.1930">
    <property type="match status" value="1"/>
</dbReference>
<feature type="transmembrane region" description="Helical" evidence="9">
    <location>
        <begin position="106"/>
        <end position="124"/>
    </location>
</feature>
<dbReference type="InterPro" id="IPR011712">
    <property type="entry name" value="Sig_transdc_His_kin_sub3_dim/P"/>
</dbReference>
<dbReference type="Proteomes" id="UP001165584">
    <property type="component" value="Unassembled WGS sequence"/>
</dbReference>
<feature type="domain" description="Signal transduction histidine kinase subgroup 3 dimerisation and phosphoacceptor" evidence="10">
    <location>
        <begin position="203"/>
        <end position="272"/>
    </location>
</feature>
<dbReference type="Gene3D" id="3.30.565.10">
    <property type="entry name" value="Histidine kinase-like ATPase, C-terminal domain"/>
    <property type="match status" value="1"/>
</dbReference>
<evidence type="ECO:0000256" key="7">
    <source>
        <dbReference type="ARBA" id="ARBA00022840"/>
    </source>
</evidence>
<keyword evidence="8" id="KW-0902">Two-component regulatory system</keyword>
<dbReference type="InterPro" id="IPR050482">
    <property type="entry name" value="Sensor_HK_TwoCompSys"/>
</dbReference>
<feature type="transmembrane region" description="Helical" evidence="9">
    <location>
        <begin position="7"/>
        <end position="26"/>
    </location>
</feature>
<comment type="caution">
    <text evidence="11">The sequence shown here is derived from an EMBL/GenBank/DDBJ whole genome shotgun (WGS) entry which is preliminary data.</text>
</comment>
<keyword evidence="6 11" id="KW-0418">Kinase</keyword>
<dbReference type="EC" id="2.7.13.3" evidence="2"/>
<feature type="transmembrane region" description="Helical" evidence="9">
    <location>
        <begin position="148"/>
        <end position="171"/>
    </location>
</feature>
<evidence type="ECO:0000256" key="1">
    <source>
        <dbReference type="ARBA" id="ARBA00000085"/>
    </source>
</evidence>
<evidence type="ECO:0000256" key="6">
    <source>
        <dbReference type="ARBA" id="ARBA00022777"/>
    </source>
</evidence>
<keyword evidence="9" id="KW-0472">Membrane</keyword>
<evidence type="ECO:0000259" key="10">
    <source>
        <dbReference type="Pfam" id="PF07730"/>
    </source>
</evidence>
<dbReference type="EMBL" id="JANLCM010000001">
    <property type="protein sequence ID" value="MCS5718059.1"/>
    <property type="molecule type" value="Genomic_DNA"/>
</dbReference>
<evidence type="ECO:0000256" key="2">
    <source>
        <dbReference type="ARBA" id="ARBA00012438"/>
    </source>
</evidence>
<evidence type="ECO:0000256" key="4">
    <source>
        <dbReference type="ARBA" id="ARBA00022679"/>
    </source>
</evidence>
<protein>
    <recommendedName>
        <fullName evidence="2">histidine kinase</fullName>
        <ecNumber evidence="2">2.7.13.3</ecNumber>
    </recommendedName>
</protein>
<dbReference type="Pfam" id="PF07730">
    <property type="entry name" value="HisKA_3"/>
    <property type="match status" value="1"/>
</dbReference>
<dbReference type="InterPro" id="IPR036890">
    <property type="entry name" value="HATPase_C_sf"/>
</dbReference>
<keyword evidence="9" id="KW-0812">Transmembrane</keyword>
<evidence type="ECO:0000256" key="8">
    <source>
        <dbReference type="ARBA" id="ARBA00023012"/>
    </source>
</evidence>
<feature type="transmembrane region" description="Helical" evidence="9">
    <location>
        <begin position="82"/>
        <end position="99"/>
    </location>
</feature>
<dbReference type="RefSeq" id="WP_259506756.1">
    <property type="nucleotide sequence ID" value="NZ_JANLCM010000001.1"/>
</dbReference>
<comment type="catalytic activity">
    <reaction evidence="1">
        <text>ATP + protein L-histidine = ADP + protein N-phospho-L-histidine.</text>
        <dbReference type="EC" id="2.7.13.3"/>
    </reaction>
</comment>
<reference evidence="11" key="1">
    <citation type="submission" date="2022-08" db="EMBL/GenBank/DDBJ databases">
        <authorList>
            <person name="Deng Y."/>
            <person name="Han X.-F."/>
            <person name="Zhang Y.-Q."/>
        </authorList>
    </citation>
    <scope>NUCLEOTIDE SEQUENCE</scope>
    <source>
        <strain evidence="11">CPCC 205763</strain>
    </source>
</reference>
<name>A0ABT2GPB0_9MICO</name>
<proteinExistence type="predicted"/>
<evidence type="ECO:0000256" key="3">
    <source>
        <dbReference type="ARBA" id="ARBA00022553"/>
    </source>
</evidence>
<keyword evidence="7" id="KW-0067">ATP-binding</keyword>
<organism evidence="11 12">
    <name type="scientific">Herbiconiux aconitum</name>
    <dbReference type="NCBI Taxonomy" id="2970913"/>
    <lineage>
        <taxon>Bacteria</taxon>
        <taxon>Bacillati</taxon>
        <taxon>Actinomycetota</taxon>
        <taxon>Actinomycetes</taxon>
        <taxon>Micrococcales</taxon>
        <taxon>Microbacteriaceae</taxon>
        <taxon>Herbiconiux</taxon>
    </lineage>
</organism>
<evidence type="ECO:0000256" key="5">
    <source>
        <dbReference type="ARBA" id="ARBA00022741"/>
    </source>
</evidence>
<accession>A0ABT2GPB0</accession>
<dbReference type="GO" id="GO:0016301">
    <property type="term" value="F:kinase activity"/>
    <property type="evidence" value="ECO:0007669"/>
    <property type="project" value="UniProtKB-KW"/>
</dbReference>
<evidence type="ECO:0000313" key="11">
    <source>
        <dbReference type="EMBL" id="MCS5718059.1"/>
    </source>
</evidence>